<dbReference type="OrthoDB" id="277175at2759"/>
<dbReference type="InterPro" id="IPR032378">
    <property type="entry name" value="ZC3H15/TMA46_C"/>
</dbReference>
<sequence>MFAPVLRVEIIKQDQPRPCQANHEAILQEEFEVLESIFPDELEKLSDDAVRIRVEPEEPSTAHPLTLYLSVKYPPTYPDAIPELALEQIDEELGELREGEEEIVLEQLRNVAEESLGMAMTFSIASAAREALLGVVFERLKQEQEEEDRKTREYEEAEAKRTRGTPLTPDRFVDWRKGFMKELKAKREREEEERVRSMMPKEREEWKRKRDRLSGRQLFEQSATLATSDEGLYEEGAAEVDMSQYTREAREEERRRAEDEEERARRGLVGDESDGE</sequence>
<feature type="compositionally biased region" description="Basic and acidic residues" evidence="1">
    <location>
        <begin position="186"/>
        <end position="214"/>
    </location>
</feature>
<dbReference type="EMBL" id="RSCD01000019">
    <property type="protein sequence ID" value="RSH85704.1"/>
    <property type="molecule type" value="Genomic_DNA"/>
</dbReference>
<keyword evidence="4" id="KW-1185">Reference proteome</keyword>
<dbReference type="CDD" id="cd23823">
    <property type="entry name" value="RWD_GCN2"/>
    <property type="match status" value="1"/>
</dbReference>
<accession>A0A427Y3P3</accession>
<dbReference type="InterPro" id="IPR016135">
    <property type="entry name" value="UBQ-conjugating_enzyme/RWD"/>
</dbReference>
<dbReference type="Pfam" id="PF16543">
    <property type="entry name" value="DFRP_C"/>
    <property type="match status" value="1"/>
</dbReference>
<dbReference type="Gene3D" id="3.10.110.10">
    <property type="entry name" value="Ubiquitin Conjugating Enzyme"/>
    <property type="match status" value="1"/>
</dbReference>
<gene>
    <name evidence="3" type="ORF">EHS25_003845</name>
</gene>
<reference evidence="3 4" key="1">
    <citation type="submission" date="2018-11" db="EMBL/GenBank/DDBJ databases">
        <title>Genome sequence of Saitozyma podzolica DSM 27192.</title>
        <authorList>
            <person name="Aliyu H."/>
            <person name="Gorte O."/>
            <person name="Ochsenreither K."/>
        </authorList>
    </citation>
    <scope>NUCLEOTIDE SEQUENCE [LARGE SCALE GENOMIC DNA]</scope>
    <source>
        <strain evidence="3 4">DSM 27192</strain>
    </source>
</reference>
<dbReference type="PROSITE" id="PS50908">
    <property type="entry name" value="RWD"/>
    <property type="match status" value="1"/>
</dbReference>
<proteinExistence type="predicted"/>
<feature type="domain" description="RWD" evidence="2">
    <location>
        <begin position="29"/>
        <end position="135"/>
    </location>
</feature>
<dbReference type="InterPro" id="IPR006575">
    <property type="entry name" value="RWD_dom"/>
</dbReference>
<feature type="compositionally biased region" description="Basic and acidic residues" evidence="1">
    <location>
        <begin position="247"/>
        <end position="269"/>
    </location>
</feature>
<feature type="compositionally biased region" description="Basic and acidic residues" evidence="1">
    <location>
        <begin position="144"/>
        <end position="161"/>
    </location>
</feature>
<evidence type="ECO:0000256" key="1">
    <source>
        <dbReference type="SAM" id="MobiDB-lite"/>
    </source>
</evidence>
<name>A0A427Y3P3_9TREE</name>
<dbReference type="AlphaFoldDB" id="A0A427Y3P3"/>
<organism evidence="3 4">
    <name type="scientific">Saitozyma podzolica</name>
    <dbReference type="NCBI Taxonomy" id="1890683"/>
    <lineage>
        <taxon>Eukaryota</taxon>
        <taxon>Fungi</taxon>
        <taxon>Dikarya</taxon>
        <taxon>Basidiomycota</taxon>
        <taxon>Agaricomycotina</taxon>
        <taxon>Tremellomycetes</taxon>
        <taxon>Tremellales</taxon>
        <taxon>Trimorphomycetaceae</taxon>
        <taxon>Saitozyma</taxon>
    </lineage>
</organism>
<dbReference type="InterPro" id="IPR040213">
    <property type="entry name" value="GIR2-like"/>
</dbReference>
<evidence type="ECO:0000313" key="4">
    <source>
        <dbReference type="Proteomes" id="UP000279259"/>
    </source>
</evidence>
<dbReference type="STRING" id="1890683.A0A427Y3P3"/>
<comment type="caution">
    <text evidence="3">The sequence shown here is derived from an EMBL/GenBank/DDBJ whole genome shotgun (WGS) entry which is preliminary data.</text>
</comment>
<dbReference type="Pfam" id="PF05773">
    <property type="entry name" value="RWD"/>
    <property type="match status" value="1"/>
</dbReference>
<evidence type="ECO:0000259" key="2">
    <source>
        <dbReference type="PROSITE" id="PS50908"/>
    </source>
</evidence>
<dbReference type="Proteomes" id="UP000279259">
    <property type="component" value="Unassembled WGS sequence"/>
</dbReference>
<dbReference type="SMART" id="SM00591">
    <property type="entry name" value="RWD"/>
    <property type="match status" value="1"/>
</dbReference>
<feature type="region of interest" description="Disordered" evidence="1">
    <location>
        <begin position="144"/>
        <end position="165"/>
    </location>
</feature>
<evidence type="ECO:0000313" key="3">
    <source>
        <dbReference type="EMBL" id="RSH85704.1"/>
    </source>
</evidence>
<feature type="region of interest" description="Disordered" evidence="1">
    <location>
        <begin position="186"/>
        <end position="276"/>
    </location>
</feature>
<dbReference type="SUPFAM" id="SSF54495">
    <property type="entry name" value="UBC-like"/>
    <property type="match status" value="1"/>
</dbReference>
<dbReference type="PANTHER" id="PTHR12292">
    <property type="entry name" value="RWD DOMAIN-CONTAINING PROTEIN"/>
    <property type="match status" value="1"/>
</dbReference>
<protein>
    <recommendedName>
        <fullName evidence="2">RWD domain-containing protein</fullName>
    </recommendedName>
</protein>